<evidence type="ECO:0000256" key="1">
    <source>
        <dbReference type="ARBA" id="ARBA00022679"/>
    </source>
</evidence>
<evidence type="ECO:0000259" key="5">
    <source>
        <dbReference type="SMART" id="SM00387"/>
    </source>
</evidence>
<dbReference type="GO" id="GO:0000160">
    <property type="term" value="P:phosphorelay signal transduction system"/>
    <property type="evidence" value="ECO:0007669"/>
    <property type="project" value="UniProtKB-KW"/>
</dbReference>
<keyword evidence="3" id="KW-0902">Two-component regulatory system</keyword>
<feature type="transmembrane region" description="Helical" evidence="4">
    <location>
        <begin position="345"/>
        <end position="371"/>
    </location>
</feature>
<keyword evidence="1" id="KW-0808">Transferase</keyword>
<dbReference type="EMBL" id="OCTN01000002">
    <property type="protein sequence ID" value="SOH93974.1"/>
    <property type="molecule type" value="Genomic_DNA"/>
</dbReference>
<evidence type="ECO:0000256" key="3">
    <source>
        <dbReference type="ARBA" id="ARBA00023012"/>
    </source>
</evidence>
<accession>A0A2C9CRJ2</accession>
<name>A0A2C9CRJ2_9RHOB</name>
<dbReference type="PANTHER" id="PTHR24421:SF55">
    <property type="entry name" value="SENSOR HISTIDINE KINASE YDFH"/>
    <property type="match status" value="1"/>
</dbReference>
<dbReference type="PANTHER" id="PTHR24421">
    <property type="entry name" value="NITRATE/NITRITE SENSOR PROTEIN NARX-RELATED"/>
    <property type="match status" value="1"/>
</dbReference>
<gene>
    <name evidence="6" type="ORF">SAMN06273572_102653</name>
</gene>
<dbReference type="InterPro" id="IPR003594">
    <property type="entry name" value="HATPase_dom"/>
</dbReference>
<dbReference type="GO" id="GO:0016301">
    <property type="term" value="F:kinase activity"/>
    <property type="evidence" value="ECO:0007669"/>
    <property type="project" value="UniProtKB-KW"/>
</dbReference>
<keyword evidence="4" id="KW-0812">Transmembrane</keyword>
<feature type="transmembrane region" description="Helical" evidence="4">
    <location>
        <begin position="290"/>
        <end position="307"/>
    </location>
</feature>
<feature type="domain" description="Histidine kinase/HSP90-like ATPase" evidence="5">
    <location>
        <begin position="508"/>
        <end position="601"/>
    </location>
</feature>
<keyword evidence="4" id="KW-0472">Membrane</keyword>
<protein>
    <submittedName>
        <fullName evidence="6">Signal transduction histidine kinase</fullName>
    </submittedName>
</protein>
<dbReference type="Proteomes" id="UP000220034">
    <property type="component" value="Unassembled WGS sequence"/>
</dbReference>
<proteinExistence type="predicted"/>
<sequence length="604" mass="66324">MNWITGSILTALTAGLIALLLQLTQADLPSSDADTISLSQGIVCRPDTAQPCAPVTLPYFVIDNENSKKATLTFSFDRTDLPSDLTAVYLPRLSDNMSLTINGTSFTSRIHDTAPYYRSLWNRPFYAIIPDSVLQDYNNTLNIELSATQERNLALVAIHIGEADALLLRSELMHLYRVGFSRFALGLTIATAISLAIFWLFRQRKPQFLLMAAAAACATVYSLQWTRLDQIFDLPDTTTARDLAVLGQIYFILRYADMSLSMRLPVLLRAIEATAVATVFFALTSQDWNVTLLVYAVTLLISIIALGKLVTIGGLWTRAFWLVSVVLLAVLTISGYARLIDPTMALYGFAQISPMLMTFTIIGVLLAELAYAQRRSDAMTRALSVQVAEKTAELAKSYRQMERFTRDRAVADERQRIMLDLHDGVGGQLVNALAYMESTQTTDLTLRDALEEALRDLSLMIDSMTPSGDVSVLLGMLRGRLEPLLAQHGLVFNWQIEDDPVMPDPGPSQNLRLMRIAQEAITNVVKHANATSITVATDRTSLMISDDGVGFDVHAALARAGQAGGFGLPGMQRRAKSIGAQLDIRSCGNGTELILTWPTAHPAP</sequence>
<keyword evidence="7" id="KW-1185">Reference proteome</keyword>
<feature type="transmembrane region" description="Helical" evidence="4">
    <location>
        <begin position="319"/>
        <end position="339"/>
    </location>
</feature>
<organism evidence="6 7">
    <name type="scientific">Pontivivens marinum</name>
    <dbReference type="NCBI Taxonomy" id="1690039"/>
    <lineage>
        <taxon>Bacteria</taxon>
        <taxon>Pseudomonadati</taxon>
        <taxon>Pseudomonadota</taxon>
        <taxon>Alphaproteobacteria</taxon>
        <taxon>Rhodobacterales</taxon>
        <taxon>Paracoccaceae</taxon>
        <taxon>Pontivivens</taxon>
    </lineage>
</organism>
<keyword evidence="4" id="KW-1133">Transmembrane helix</keyword>
<keyword evidence="2 6" id="KW-0418">Kinase</keyword>
<dbReference type="InterPro" id="IPR050482">
    <property type="entry name" value="Sensor_HK_TwoCompSys"/>
</dbReference>
<dbReference type="AlphaFoldDB" id="A0A2C9CRJ2"/>
<dbReference type="Pfam" id="PF02518">
    <property type="entry name" value="HATPase_c"/>
    <property type="match status" value="1"/>
</dbReference>
<dbReference type="OrthoDB" id="9778496at2"/>
<dbReference type="Gene3D" id="3.30.565.10">
    <property type="entry name" value="Histidine kinase-like ATPase, C-terminal domain"/>
    <property type="match status" value="1"/>
</dbReference>
<dbReference type="SMART" id="SM00387">
    <property type="entry name" value="HATPase_c"/>
    <property type="match status" value="1"/>
</dbReference>
<evidence type="ECO:0000313" key="6">
    <source>
        <dbReference type="EMBL" id="SOH93974.1"/>
    </source>
</evidence>
<reference evidence="7" key="1">
    <citation type="submission" date="2017-09" db="EMBL/GenBank/DDBJ databases">
        <authorList>
            <person name="Varghese N."/>
            <person name="Submissions S."/>
        </authorList>
    </citation>
    <scope>NUCLEOTIDE SEQUENCE [LARGE SCALE GENOMIC DNA]</scope>
    <source>
        <strain evidence="7">C7</strain>
    </source>
</reference>
<evidence type="ECO:0000313" key="7">
    <source>
        <dbReference type="Proteomes" id="UP000220034"/>
    </source>
</evidence>
<dbReference type="RefSeq" id="WP_097929513.1">
    <property type="nucleotide sequence ID" value="NZ_OCTN01000002.1"/>
</dbReference>
<evidence type="ECO:0000256" key="2">
    <source>
        <dbReference type="ARBA" id="ARBA00022777"/>
    </source>
</evidence>
<dbReference type="CDD" id="cd16917">
    <property type="entry name" value="HATPase_UhpB-NarQ-NarX-like"/>
    <property type="match status" value="1"/>
</dbReference>
<dbReference type="InterPro" id="IPR036890">
    <property type="entry name" value="HATPase_C_sf"/>
</dbReference>
<dbReference type="SUPFAM" id="SSF55874">
    <property type="entry name" value="ATPase domain of HSP90 chaperone/DNA topoisomerase II/histidine kinase"/>
    <property type="match status" value="1"/>
</dbReference>
<feature type="transmembrane region" description="Helical" evidence="4">
    <location>
        <begin position="208"/>
        <end position="226"/>
    </location>
</feature>
<evidence type="ECO:0000256" key="4">
    <source>
        <dbReference type="SAM" id="Phobius"/>
    </source>
</evidence>
<feature type="transmembrane region" description="Helical" evidence="4">
    <location>
        <begin position="183"/>
        <end position="201"/>
    </location>
</feature>